<dbReference type="Pfam" id="PF01185">
    <property type="entry name" value="Hydrophobin"/>
    <property type="match status" value="1"/>
</dbReference>
<proteinExistence type="inferred from homology"/>
<sequence>MVSIKSLAILLFAAAVTAIPVAGGEHHDGHDGHNVKVHDNSKVCPEQNQEIYCCNDAQKSGDIGSKTSILDGLKVKCNNVPVNVLAVDVLSGASQCSGKAACCSSNNKQNGVANVDLGCIALAGLN</sequence>
<keyword evidence="1 2" id="KW-1015">Disulfide bond</keyword>
<reference evidence="3" key="1">
    <citation type="submission" date="2015-10" db="EMBL/GenBank/DDBJ databases">
        <authorList>
            <person name="Regsiter A."/>
            <person name="william w."/>
        </authorList>
    </citation>
    <scope>NUCLEOTIDE SEQUENCE</scope>
    <source>
        <strain evidence="3">Montdore</strain>
    </source>
</reference>
<gene>
    <name evidence="3" type="ORF">GSTUAT00003141001</name>
</gene>
<dbReference type="GO" id="GO:0009277">
    <property type="term" value="C:fungal-type cell wall"/>
    <property type="evidence" value="ECO:0007669"/>
    <property type="project" value="InterPro"/>
</dbReference>
<dbReference type="InterPro" id="IPR001338">
    <property type="entry name" value="Class_I_Hydrophobin"/>
</dbReference>
<keyword evidence="2" id="KW-0964">Secreted</keyword>
<dbReference type="SMART" id="SM00075">
    <property type="entry name" value="HYDRO"/>
    <property type="match status" value="1"/>
</dbReference>
<feature type="chain" id="PRO_5013985998" description="Hydrophobin" evidence="2">
    <location>
        <begin position="19"/>
        <end position="126"/>
    </location>
</feature>
<dbReference type="Proteomes" id="UP001412239">
    <property type="component" value="Unassembled WGS sequence"/>
</dbReference>
<evidence type="ECO:0000256" key="1">
    <source>
        <dbReference type="ARBA" id="ARBA00023157"/>
    </source>
</evidence>
<accession>A0A292Q1W8</accession>
<keyword evidence="2" id="KW-0134">Cell wall</keyword>
<organism evidence="3 4">
    <name type="scientific">Tuber aestivum</name>
    <name type="common">summer truffle</name>
    <dbReference type="NCBI Taxonomy" id="59557"/>
    <lineage>
        <taxon>Eukaryota</taxon>
        <taxon>Fungi</taxon>
        <taxon>Dikarya</taxon>
        <taxon>Ascomycota</taxon>
        <taxon>Pezizomycotina</taxon>
        <taxon>Pezizomycetes</taxon>
        <taxon>Pezizales</taxon>
        <taxon>Tuberaceae</taxon>
        <taxon>Tuber</taxon>
    </lineage>
</organism>
<comment type="similarity">
    <text evidence="2">Belongs to the fungal hydrophobin family.</text>
</comment>
<evidence type="ECO:0000256" key="2">
    <source>
        <dbReference type="RuleBase" id="RU365009"/>
    </source>
</evidence>
<dbReference type="EMBL" id="LN890983">
    <property type="protein sequence ID" value="CUS12868.1"/>
    <property type="molecule type" value="Genomic_DNA"/>
</dbReference>
<dbReference type="CDD" id="cd23507">
    <property type="entry name" value="hydrophobin_I"/>
    <property type="match status" value="1"/>
</dbReference>
<evidence type="ECO:0000313" key="4">
    <source>
        <dbReference type="Proteomes" id="UP001412239"/>
    </source>
</evidence>
<dbReference type="AlphaFoldDB" id="A0A292Q1W8"/>
<dbReference type="GO" id="GO:0005199">
    <property type="term" value="F:structural constituent of cell wall"/>
    <property type="evidence" value="ECO:0007669"/>
    <property type="project" value="InterPro"/>
</dbReference>
<evidence type="ECO:0000313" key="3">
    <source>
        <dbReference type="EMBL" id="CUS12868.1"/>
    </source>
</evidence>
<keyword evidence="4" id="KW-1185">Reference proteome</keyword>
<protein>
    <recommendedName>
        <fullName evidence="2">Hydrophobin</fullName>
    </recommendedName>
</protein>
<keyword evidence="2" id="KW-0732">Signal</keyword>
<name>A0A292Q1W8_9PEZI</name>
<comment type="subcellular location">
    <subcellularLocation>
        <location evidence="2">Secreted</location>
        <location evidence="2">Cell wall</location>
    </subcellularLocation>
</comment>
<feature type="signal peptide" evidence="2">
    <location>
        <begin position="1"/>
        <end position="18"/>
    </location>
</feature>